<accession>A0A9Y2IFA1</accession>
<evidence type="ECO:0000256" key="1">
    <source>
        <dbReference type="SAM" id="Phobius"/>
    </source>
</evidence>
<keyword evidence="1" id="KW-0812">Transmembrane</keyword>
<keyword evidence="1" id="KW-1133">Transmembrane helix</keyword>
<keyword evidence="3" id="KW-1185">Reference proteome</keyword>
<reference evidence="2 3" key="1">
    <citation type="submission" date="2023-06" db="EMBL/GenBank/DDBJ databases">
        <authorList>
            <person name="Oyuntsetseg B."/>
            <person name="Kim S.B."/>
        </authorList>
    </citation>
    <scope>NUCLEOTIDE SEQUENCE [LARGE SCALE GENOMIC DNA]</scope>
    <source>
        <strain evidence="2 3">2-15</strain>
    </source>
</reference>
<sequence>MFVLVVAIACLTIAVMSFFPALSDLVMTGPASHTDVAAGIVFGLVGLIAARTYRRYSRGARYLRNHSGEGLGQHLEPQVAPVPGWSAVGPAVMVPVSAAKAPAAEH</sequence>
<dbReference type="KEGG" id="acab:QRX50_00380"/>
<keyword evidence="1" id="KW-0472">Membrane</keyword>
<proteinExistence type="predicted"/>
<gene>
    <name evidence="2" type="ORF">QRX50_00380</name>
</gene>
<organism evidence="2 3">
    <name type="scientific">Amycolatopsis carbonis</name>
    <dbReference type="NCBI Taxonomy" id="715471"/>
    <lineage>
        <taxon>Bacteria</taxon>
        <taxon>Bacillati</taxon>
        <taxon>Actinomycetota</taxon>
        <taxon>Actinomycetes</taxon>
        <taxon>Pseudonocardiales</taxon>
        <taxon>Pseudonocardiaceae</taxon>
        <taxon>Amycolatopsis</taxon>
    </lineage>
</organism>
<evidence type="ECO:0000313" key="2">
    <source>
        <dbReference type="EMBL" id="WIX79310.1"/>
    </source>
</evidence>
<name>A0A9Y2IFA1_9PSEU</name>
<dbReference type="EMBL" id="CP127294">
    <property type="protein sequence ID" value="WIX79310.1"/>
    <property type="molecule type" value="Genomic_DNA"/>
</dbReference>
<protein>
    <submittedName>
        <fullName evidence="2">Uncharacterized protein</fullName>
    </submittedName>
</protein>
<feature type="transmembrane region" description="Helical" evidence="1">
    <location>
        <begin position="33"/>
        <end position="53"/>
    </location>
</feature>
<dbReference type="Proteomes" id="UP001236014">
    <property type="component" value="Chromosome"/>
</dbReference>
<dbReference type="AlphaFoldDB" id="A0A9Y2IFA1"/>
<dbReference type="RefSeq" id="WP_285969999.1">
    <property type="nucleotide sequence ID" value="NZ_CP127294.1"/>
</dbReference>
<evidence type="ECO:0000313" key="3">
    <source>
        <dbReference type="Proteomes" id="UP001236014"/>
    </source>
</evidence>